<dbReference type="EMBL" id="BAAAXQ010000077">
    <property type="protein sequence ID" value="GAA3026104.1"/>
    <property type="molecule type" value="Genomic_DNA"/>
</dbReference>
<proteinExistence type="predicted"/>
<name>A0ABN3YD78_9ENTE</name>
<organism evidence="1 2">
    <name type="scientific">Tetragenococcus solitarius</name>
    <dbReference type="NCBI Taxonomy" id="71453"/>
    <lineage>
        <taxon>Bacteria</taxon>
        <taxon>Bacillati</taxon>
        <taxon>Bacillota</taxon>
        <taxon>Bacilli</taxon>
        <taxon>Lactobacillales</taxon>
        <taxon>Enterococcaceae</taxon>
        <taxon>Tetragenococcus</taxon>
    </lineage>
</organism>
<comment type="caution">
    <text evidence="1">The sequence shown here is derived from an EMBL/GenBank/DDBJ whole genome shotgun (WGS) entry which is preliminary data.</text>
</comment>
<gene>
    <name evidence="1" type="ORF">GCM10019998_23250</name>
</gene>
<accession>A0ABN3YD78</accession>
<sequence length="63" mass="7706">MIAEITIIIDESRKYVKSVTRIFKKPSYFKFYFVLDILKISISDKNRYIEKDKVGEKRWIMNR</sequence>
<protein>
    <submittedName>
        <fullName evidence="1">Uncharacterized protein</fullName>
    </submittedName>
</protein>
<keyword evidence="2" id="KW-1185">Reference proteome</keyword>
<reference evidence="1 2" key="1">
    <citation type="journal article" date="2019" name="Int. J. Syst. Evol. Microbiol.">
        <title>The Global Catalogue of Microorganisms (GCM) 10K type strain sequencing project: providing services to taxonomists for standard genome sequencing and annotation.</title>
        <authorList>
            <consortium name="The Broad Institute Genomics Platform"/>
            <consortium name="The Broad Institute Genome Sequencing Center for Infectious Disease"/>
            <person name="Wu L."/>
            <person name="Ma J."/>
        </authorList>
    </citation>
    <scope>NUCLEOTIDE SEQUENCE [LARGE SCALE GENOMIC DNA]</scope>
    <source>
        <strain evidence="1 2">JCM 8736</strain>
    </source>
</reference>
<evidence type="ECO:0000313" key="1">
    <source>
        <dbReference type="EMBL" id="GAA3026104.1"/>
    </source>
</evidence>
<dbReference type="Proteomes" id="UP001501577">
    <property type="component" value="Unassembled WGS sequence"/>
</dbReference>
<evidence type="ECO:0000313" key="2">
    <source>
        <dbReference type="Proteomes" id="UP001501577"/>
    </source>
</evidence>